<dbReference type="SUPFAM" id="SSF46689">
    <property type="entry name" value="Homeodomain-like"/>
    <property type="match status" value="1"/>
</dbReference>
<protein>
    <submittedName>
        <fullName evidence="4">Transcriptional regulator, TetR family</fullName>
    </submittedName>
</protein>
<evidence type="ECO:0000256" key="2">
    <source>
        <dbReference type="PROSITE-ProRule" id="PRU00335"/>
    </source>
</evidence>
<sequence>MRTRDENKENNLLQEALQMIVREGFDGLSMQKLAKAAGVSPATIYIYFKDRDDLILQLYKREVEKYFDYVLQGFDPEMSFAEGMRVQWKRRAAYVLRHPAVGHFMEHMAFTPLSLHSQGILDPKFNQVMSRFSQKAIDHGELVEMPFEMYWSIAFSPLINLIKMHKAGKGYHGASFVLTDDILERTLHQVLKALQP</sequence>
<accession>A0A1C4E7J9</accession>
<dbReference type="EMBL" id="FMAR01000007">
    <property type="protein sequence ID" value="SCC39616.1"/>
    <property type="molecule type" value="Genomic_DNA"/>
</dbReference>
<dbReference type="InterPro" id="IPR001647">
    <property type="entry name" value="HTH_TetR"/>
</dbReference>
<evidence type="ECO:0000259" key="3">
    <source>
        <dbReference type="PROSITE" id="PS50977"/>
    </source>
</evidence>
<keyword evidence="1 2" id="KW-0238">DNA-binding</keyword>
<dbReference type="Pfam" id="PF00440">
    <property type="entry name" value="TetR_N"/>
    <property type="match status" value="1"/>
</dbReference>
<dbReference type="PRINTS" id="PR00455">
    <property type="entry name" value="HTHTETR"/>
</dbReference>
<dbReference type="PANTHER" id="PTHR43479:SF21">
    <property type="entry name" value="TRANSCRIPTIONAL REGULATOR, TETR FAMILY"/>
    <property type="match status" value="1"/>
</dbReference>
<dbReference type="OrthoDB" id="6430772at2"/>
<dbReference type="RefSeq" id="WP_089712424.1">
    <property type="nucleotide sequence ID" value="NZ_FMAR01000007.1"/>
</dbReference>
<gene>
    <name evidence="4" type="ORF">GA0116948_107146</name>
</gene>
<evidence type="ECO:0000313" key="5">
    <source>
        <dbReference type="Proteomes" id="UP000242818"/>
    </source>
</evidence>
<dbReference type="Proteomes" id="UP000242818">
    <property type="component" value="Unassembled WGS sequence"/>
</dbReference>
<dbReference type="AlphaFoldDB" id="A0A1C4E7J9"/>
<dbReference type="STRING" id="1335309.GA0116948_107146"/>
<name>A0A1C4E7J9_9BACT</name>
<organism evidence="4 5">
    <name type="scientific">Chitinophaga costaii</name>
    <dbReference type="NCBI Taxonomy" id="1335309"/>
    <lineage>
        <taxon>Bacteria</taxon>
        <taxon>Pseudomonadati</taxon>
        <taxon>Bacteroidota</taxon>
        <taxon>Chitinophagia</taxon>
        <taxon>Chitinophagales</taxon>
        <taxon>Chitinophagaceae</taxon>
        <taxon>Chitinophaga</taxon>
    </lineage>
</organism>
<reference evidence="4 5" key="1">
    <citation type="submission" date="2016-08" db="EMBL/GenBank/DDBJ databases">
        <authorList>
            <person name="Seilhamer J.J."/>
        </authorList>
    </citation>
    <scope>NUCLEOTIDE SEQUENCE [LARGE SCALE GENOMIC DNA]</scope>
    <source>
        <strain evidence="4 5">A37T2</strain>
    </source>
</reference>
<feature type="domain" description="HTH tetR-type" evidence="3">
    <location>
        <begin position="6"/>
        <end position="66"/>
    </location>
</feature>
<dbReference type="PANTHER" id="PTHR43479">
    <property type="entry name" value="ACREF/ENVCD OPERON REPRESSOR-RELATED"/>
    <property type="match status" value="1"/>
</dbReference>
<proteinExistence type="predicted"/>
<keyword evidence="5" id="KW-1185">Reference proteome</keyword>
<dbReference type="PROSITE" id="PS50977">
    <property type="entry name" value="HTH_TETR_2"/>
    <property type="match status" value="1"/>
</dbReference>
<feature type="DNA-binding region" description="H-T-H motif" evidence="2">
    <location>
        <begin position="29"/>
        <end position="48"/>
    </location>
</feature>
<dbReference type="Gene3D" id="1.10.357.10">
    <property type="entry name" value="Tetracycline Repressor, domain 2"/>
    <property type="match status" value="1"/>
</dbReference>
<dbReference type="GO" id="GO:0003677">
    <property type="term" value="F:DNA binding"/>
    <property type="evidence" value="ECO:0007669"/>
    <property type="project" value="UniProtKB-UniRule"/>
</dbReference>
<evidence type="ECO:0000256" key="1">
    <source>
        <dbReference type="ARBA" id="ARBA00023125"/>
    </source>
</evidence>
<dbReference type="InterPro" id="IPR009057">
    <property type="entry name" value="Homeodomain-like_sf"/>
</dbReference>
<dbReference type="InterPro" id="IPR050624">
    <property type="entry name" value="HTH-type_Tx_Regulator"/>
</dbReference>
<evidence type="ECO:0000313" key="4">
    <source>
        <dbReference type="EMBL" id="SCC39616.1"/>
    </source>
</evidence>